<protein>
    <recommendedName>
        <fullName evidence="6">BTB domain-containing protein</fullName>
    </recommendedName>
</protein>
<dbReference type="PROSITE" id="PS50144">
    <property type="entry name" value="MATH"/>
    <property type="match status" value="1"/>
</dbReference>
<dbReference type="PROSITE" id="PS50097">
    <property type="entry name" value="BTB"/>
    <property type="match status" value="1"/>
</dbReference>
<dbReference type="PANTHER" id="PTHR26379">
    <property type="entry name" value="BTB/POZ AND MATH DOMAIN-CONTAINING PROTEIN 1"/>
    <property type="match status" value="1"/>
</dbReference>
<dbReference type="InterPro" id="IPR008974">
    <property type="entry name" value="TRAF-like"/>
</dbReference>
<organism evidence="4 5">
    <name type="scientific">Eleusine coracana subsp. coracana</name>
    <dbReference type="NCBI Taxonomy" id="191504"/>
    <lineage>
        <taxon>Eukaryota</taxon>
        <taxon>Viridiplantae</taxon>
        <taxon>Streptophyta</taxon>
        <taxon>Embryophyta</taxon>
        <taxon>Tracheophyta</taxon>
        <taxon>Spermatophyta</taxon>
        <taxon>Magnoliopsida</taxon>
        <taxon>Liliopsida</taxon>
        <taxon>Poales</taxon>
        <taxon>Poaceae</taxon>
        <taxon>PACMAD clade</taxon>
        <taxon>Chloridoideae</taxon>
        <taxon>Cynodonteae</taxon>
        <taxon>Eleusininae</taxon>
        <taxon>Eleusine</taxon>
    </lineage>
</organism>
<proteinExistence type="predicted"/>
<dbReference type="InterPro" id="IPR000210">
    <property type="entry name" value="BTB/POZ_dom"/>
</dbReference>
<dbReference type="PANTHER" id="PTHR26379:SF396">
    <property type="entry name" value="BTB_POZ DOMAIN CONTAINING PROTEIN"/>
    <property type="match status" value="1"/>
</dbReference>
<reference evidence="4" key="1">
    <citation type="journal article" date="2018" name="DNA Res.">
        <title>Multiple hybrid de novo genome assembly of finger millet, an orphan allotetraploid crop.</title>
        <authorList>
            <person name="Hatakeyama M."/>
            <person name="Aluri S."/>
            <person name="Balachadran M.T."/>
            <person name="Sivarajan S.R."/>
            <person name="Patrignani A."/>
            <person name="Gruter S."/>
            <person name="Poveda L."/>
            <person name="Shimizu-Inatsugi R."/>
            <person name="Baeten J."/>
            <person name="Francoijs K.J."/>
            <person name="Nataraja K.N."/>
            <person name="Reddy Y.A.N."/>
            <person name="Phadnis S."/>
            <person name="Ravikumar R.L."/>
            <person name="Schlapbach R."/>
            <person name="Sreeman S.M."/>
            <person name="Shimizu K.K."/>
        </authorList>
    </citation>
    <scope>NUCLEOTIDE SEQUENCE</scope>
</reference>
<dbReference type="Gene3D" id="2.60.210.10">
    <property type="entry name" value="Apoptosis, Tumor Necrosis Factor Receptor Associated Protein 2, Chain A"/>
    <property type="match status" value="1"/>
</dbReference>
<sequence>MAAPVSSLTASEECITTRSAIVAGNLTGHHLLDIEGYSVTKELLPCVNCMDSRRFKFGGRLWYICYYPKSIFNGVHADFISIYLFLVEGIDKPVKAVVTYSLLDQAGKPVPSHIITTGVYKYYTQYFGLHQFIKREFLEKSDHIKNDRFTIRCDITIKKLEAEERTALPASVDVPPSDLHQHLGNLLVTKEGADVTFQVTGESFRAHRNILASRSPVFKAELFGAMRERAMRRLS</sequence>
<evidence type="ECO:0000256" key="1">
    <source>
        <dbReference type="ARBA" id="ARBA00004906"/>
    </source>
</evidence>
<dbReference type="Proteomes" id="UP001054889">
    <property type="component" value="Unassembled WGS sequence"/>
</dbReference>
<dbReference type="EMBL" id="BQKI01000075">
    <property type="protein sequence ID" value="GJN20680.1"/>
    <property type="molecule type" value="Genomic_DNA"/>
</dbReference>
<evidence type="ECO:0000313" key="4">
    <source>
        <dbReference type="EMBL" id="GJN20680.1"/>
    </source>
</evidence>
<keyword evidence="5" id="KW-1185">Reference proteome</keyword>
<evidence type="ECO:0000259" key="3">
    <source>
        <dbReference type="PROSITE" id="PS50144"/>
    </source>
</evidence>
<dbReference type="GO" id="GO:0016567">
    <property type="term" value="P:protein ubiquitination"/>
    <property type="evidence" value="ECO:0007669"/>
    <property type="project" value="InterPro"/>
</dbReference>
<dbReference type="Pfam" id="PF22486">
    <property type="entry name" value="MATH_2"/>
    <property type="match status" value="1"/>
</dbReference>
<dbReference type="InterPro" id="IPR002083">
    <property type="entry name" value="MATH/TRAF_dom"/>
</dbReference>
<evidence type="ECO:0008006" key="6">
    <source>
        <dbReference type="Google" id="ProtNLM"/>
    </source>
</evidence>
<accession>A0AAV5EEN0</accession>
<comment type="pathway">
    <text evidence="1">Protein modification; protein ubiquitination.</text>
</comment>
<feature type="domain" description="BTB" evidence="2">
    <location>
        <begin position="193"/>
        <end position="235"/>
    </location>
</feature>
<evidence type="ECO:0000313" key="5">
    <source>
        <dbReference type="Proteomes" id="UP001054889"/>
    </source>
</evidence>
<dbReference type="AlphaFoldDB" id="A0AAV5EEN0"/>
<reference evidence="4" key="2">
    <citation type="submission" date="2021-12" db="EMBL/GenBank/DDBJ databases">
        <title>Resequencing data analysis of finger millet.</title>
        <authorList>
            <person name="Hatakeyama M."/>
            <person name="Aluri S."/>
            <person name="Balachadran M.T."/>
            <person name="Sivarajan S.R."/>
            <person name="Poveda L."/>
            <person name="Shimizu-Inatsugi R."/>
            <person name="Schlapbach R."/>
            <person name="Sreeman S.M."/>
            <person name="Shimizu K.K."/>
        </authorList>
    </citation>
    <scope>NUCLEOTIDE SEQUENCE</scope>
</reference>
<evidence type="ECO:0000259" key="2">
    <source>
        <dbReference type="PROSITE" id="PS50097"/>
    </source>
</evidence>
<comment type="caution">
    <text evidence="4">The sequence shown here is derived from an EMBL/GenBank/DDBJ whole genome shotgun (WGS) entry which is preliminary data.</text>
</comment>
<dbReference type="InterPro" id="IPR011333">
    <property type="entry name" value="SKP1/BTB/POZ_sf"/>
</dbReference>
<dbReference type="InterPro" id="IPR045005">
    <property type="entry name" value="BPM1-6"/>
</dbReference>
<dbReference type="SUPFAM" id="SSF49599">
    <property type="entry name" value="TRAF domain-like"/>
    <property type="match status" value="1"/>
</dbReference>
<dbReference type="CDD" id="cd00121">
    <property type="entry name" value="MATH"/>
    <property type="match status" value="1"/>
</dbReference>
<dbReference type="Gene3D" id="3.30.710.10">
    <property type="entry name" value="Potassium Channel Kv1.1, Chain A"/>
    <property type="match status" value="1"/>
</dbReference>
<name>A0AAV5EEN0_ELECO</name>
<dbReference type="SUPFAM" id="SSF54695">
    <property type="entry name" value="POZ domain"/>
    <property type="match status" value="1"/>
</dbReference>
<feature type="domain" description="MATH" evidence="3">
    <location>
        <begin position="27"/>
        <end position="155"/>
    </location>
</feature>
<gene>
    <name evidence="4" type="primary">gb08083</name>
    <name evidence="4" type="ORF">PR202_gb08083</name>
</gene>
<dbReference type="Pfam" id="PF00651">
    <property type="entry name" value="BTB"/>
    <property type="match status" value="1"/>
</dbReference>